<dbReference type="Pfam" id="PF09838">
    <property type="entry name" value="DUF2065"/>
    <property type="match status" value="1"/>
</dbReference>
<dbReference type="PANTHER" id="PTHR38602">
    <property type="entry name" value="INNER MEMBRANE PROTEIN-RELATED"/>
    <property type="match status" value="1"/>
</dbReference>
<evidence type="ECO:0000256" key="1">
    <source>
        <dbReference type="SAM" id="Phobius"/>
    </source>
</evidence>
<dbReference type="RefSeq" id="WP_132645032.1">
    <property type="nucleotide sequence ID" value="NZ_CP181386.1"/>
</dbReference>
<name>A0A4R2MCM4_RUBGE</name>
<accession>A0A4R2MCM4</accession>
<dbReference type="OrthoDB" id="9182237at2"/>
<evidence type="ECO:0008006" key="4">
    <source>
        <dbReference type="Google" id="ProtNLM"/>
    </source>
</evidence>
<comment type="caution">
    <text evidence="2">The sequence shown here is derived from an EMBL/GenBank/DDBJ whole genome shotgun (WGS) entry which is preliminary data.</text>
</comment>
<sequence length="61" mass="6785">MADLLLGALALVLIFEGLLPFASPATWRRMFEQMTRLEDGQIRFLGLGCISVGLVLLALWH</sequence>
<dbReference type="InterPro" id="IPR019201">
    <property type="entry name" value="DUF2065"/>
</dbReference>
<dbReference type="GeneID" id="99684927"/>
<keyword evidence="1" id="KW-0812">Transmembrane</keyword>
<dbReference type="AlphaFoldDB" id="A0A4R2MCM4"/>
<feature type="transmembrane region" description="Helical" evidence="1">
    <location>
        <begin position="40"/>
        <end position="60"/>
    </location>
</feature>
<proteinExistence type="predicted"/>
<dbReference type="EMBL" id="SLXD01000002">
    <property type="protein sequence ID" value="TCP04532.1"/>
    <property type="molecule type" value="Genomic_DNA"/>
</dbReference>
<gene>
    <name evidence="2" type="ORF">EV684_102287</name>
</gene>
<dbReference type="Proteomes" id="UP000295106">
    <property type="component" value="Unassembled WGS sequence"/>
</dbReference>
<keyword evidence="1" id="KW-1133">Transmembrane helix</keyword>
<protein>
    <recommendedName>
        <fullName evidence="4">DUF2065 domain-containing protein</fullName>
    </recommendedName>
</protein>
<evidence type="ECO:0000313" key="3">
    <source>
        <dbReference type="Proteomes" id="UP000295106"/>
    </source>
</evidence>
<reference evidence="2 3" key="1">
    <citation type="submission" date="2019-03" db="EMBL/GenBank/DDBJ databases">
        <title>Genomic Encyclopedia of Type Strains, Phase IV (KMG-IV): sequencing the most valuable type-strain genomes for metagenomic binning, comparative biology and taxonomic classification.</title>
        <authorList>
            <person name="Goeker M."/>
        </authorList>
    </citation>
    <scope>NUCLEOTIDE SEQUENCE [LARGE SCALE GENOMIC DNA]</scope>
    <source>
        <strain evidence="2 3">DSM 1709</strain>
    </source>
</reference>
<evidence type="ECO:0000313" key="2">
    <source>
        <dbReference type="EMBL" id="TCP04532.1"/>
    </source>
</evidence>
<organism evidence="2 3">
    <name type="scientific">Rubrivivax gelatinosus</name>
    <name type="common">Rhodocyclus gelatinosus</name>
    <name type="synonym">Rhodopseudomonas gelatinosa</name>
    <dbReference type="NCBI Taxonomy" id="28068"/>
    <lineage>
        <taxon>Bacteria</taxon>
        <taxon>Pseudomonadati</taxon>
        <taxon>Pseudomonadota</taxon>
        <taxon>Betaproteobacteria</taxon>
        <taxon>Burkholderiales</taxon>
        <taxon>Sphaerotilaceae</taxon>
        <taxon>Rubrivivax</taxon>
    </lineage>
</organism>
<dbReference type="PANTHER" id="PTHR38602:SF1">
    <property type="entry name" value="INNER MEMBRANE PROTEIN"/>
    <property type="match status" value="1"/>
</dbReference>
<keyword evidence="1" id="KW-0472">Membrane</keyword>